<evidence type="ECO:0000313" key="2">
    <source>
        <dbReference type="Proteomes" id="UP000225505"/>
    </source>
</evidence>
<gene>
    <name evidence="1" type="primary">40</name>
    <name evidence="1" type="ORF">ANAYA_40</name>
</gene>
<accession>G1BPY8</accession>
<organism evidence="1 2">
    <name type="scientific">Mycobacterium phage Anaya</name>
    <dbReference type="NCBI Taxonomy" id="2902832"/>
    <lineage>
        <taxon>Viruses</taxon>
        <taxon>Duplodnaviria</taxon>
        <taxon>Heunggongvirae</taxon>
        <taxon>Uroviricota</taxon>
        <taxon>Caudoviricetes</taxon>
        <taxon>Weiservirinae</taxon>
        <taxon>Anayavirus</taxon>
        <taxon>Anayavirus anaya</taxon>
    </lineage>
</organism>
<dbReference type="GeneID" id="40090463"/>
<proteinExistence type="predicted"/>
<name>G1BPY8_9CAUD</name>
<protein>
    <submittedName>
        <fullName evidence="1">Uncharacterized protein</fullName>
    </submittedName>
</protein>
<sequence length="95" mass="9974">MTAMSGEISTDTASLDSAARGLSTQADQLHIVIDGKPVAAEHASVFAAACVSADIQQFMSALRGRINSQATRLQHASAAYVDTDARGAEQVVRWV</sequence>
<reference evidence="1 2" key="1">
    <citation type="journal article" date="2012" name="J. Virol.">
        <title>Complete Genome Sequences of 138 Mycobacteriophages.</title>
        <authorList>
            <consortium name="the Science Education Alliance Phage Hunters Advancing Genomics and Evolutionary Science Program"/>
            <consortium name="the KwaZulu-Natal Research Institute for Tuberculosis and HIV Mycobacterial Genetics Course Students"/>
            <consortium name="the Phage Hunters Integrating Research and Education Program"/>
            <person name="Hatfull G.F."/>
        </authorList>
    </citation>
    <scope>NUCLEOTIDE SEQUENCE [LARGE SCALE GENOMIC DNA]</scope>
    <source>
        <strain evidence="2">Anaya</strain>
    </source>
</reference>
<keyword evidence="2" id="KW-1185">Reference proteome</keyword>
<dbReference type="Proteomes" id="UP000225505">
    <property type="component" value="Segment"/>
</dbReference>
<dbReference type="RefSeq" id="YP_009614059.1">
    <property type="nucleotide sequence ID" value="NC_042031.1"/>
</dbReference>
<evidence type="ECO:0000313" key="1">
    <source>
        <dbReference type="EMBL" id="AEK07999.1"/>
    </source>
</evidence>
<dbReference type="EMBL" id="JF704106">
    <property type="protein sequence ID" value="AEK07999.1"/>
    <property type="molecule type" value="Genomic_DNA"/>
</dbReference>